<dbReference type="InterPro" id="IPR012132">
    <property type="entry name" value="GMC_OxRdtase"/>
</dbReference>
<keyword evidence="3" id="KW-0285">Flavoprotein</keyword>
<dbReference type="EMBL" id="JAECZC010000108">
    <property type="protein sequence ID" value="MBH8566989.1"/>
    <property type="molecule type" value="Genomic_DNA"/>
</dbReference>
<organism evidence="6 7">
    <name type="scientific">Amazonocrinis nigriterrae CENA67</name>
    <dbReference type="NCBI Taxonomy" id="2794033"/>
    <lineage>
        <taxon>Bacteria</taxon>
        <taxon>Bacillati</taxon>
        <taxon>Cyanobacteriota</taxon>
        <taxon>Cyanophyceae</taxon>
        <taxon>Nostocales</taxon>
        <taxon>Nostocaceae</taxon>
        <taxon>Amazonocrinis</taxon>
        <taxon>Amazonocrinis nigriterrae</taxon>
    </lineage>
</organism>
<dbReference type="PROSITE" id="PS00624">
    <property type="entry name" value="GMC_OXRED_2"/>
    <property type="match status" value="1"/>
</dbReference>
<dbReference type="InterPro" id="IPR007867">
    <property type="entry name" value="GMC_OxRtase_C"/>
</dbReference>
<dbReference type="Gene3D" id="3.50.50.60">
    <property type="entry name" value="FAD/NAD(P)-binding domain"/>
    <property type="match status" value="1"/>
</dbReference>
<protein>
    <submittedName>
        <fullName evidence="6">GMC family oxidoreductase N-terminal domain-containing protein</fullName>
    </submittedName>
</protein>
<evidence type="ECO:0000256" key="4">
    <source>
        <dbReference type="ARBA" id="ARBA00022827"/>
    </source>
</evidence>
<dbReference type="SUPFAM" id="SSF54373">
    <property type="entry name" value="FAD-linked reductases, C-terminal domain"/>
    <property type="match status" value="1"/>
</dbReference>
<accession>A0A8J7LAS5</accession>
<evidence type="ECO:0000313" key="7">
    <source>
        <dbReference type="Proteomes" id="UP000632766"/>
    </source>
</evidence>
<proteinExistence type="inferred from homology"/>
<dbReference type="GO" id="GO:0016614">
    <property type="term" value="F:oxidoreductase activity, acting on CH-OH group of donors"/>
    <property type="evidence" value="ECO:0007669"/>
    <property type="project" value="InterPro"/>
</dbReference>
<dbReference type="PANTHER" id="PTHR11552:SF147">
    <property type="entry name" value="CHOLINE DEHYDROGENASE, MITOCHONDRIAL"/>
    <property type="match status" value="1"/>
</dbReference>
<dbReference type="Pfam" id="PF00732">
    <property type="entry name" value="GMC_oxred_N"/>
    <property type="match status" value="1"/>
</dbReference>
<feature type="domain" description="Glucose-methanol-choline oxidoreductase N-terminal" evidence="5">
    <location>
        <begin position="254"/>
        <end position="268"/>
    </location>
</feature>
<comment type="cofactor">
    <cofactor evidence="1">
        <name>FAD</name>
        <dbReference type="ChEBI" id="CHEBI:57692"/>
    </cofactor>
</comment>
<evidence type="ECO:0000256" key="3">
    <source>
        <dbReference type="ARBA" id="ARBA00022630"/>
    </source>
</evidence>
<dbReference type="Gene3D" id="3.30.560.10">
    <property type="entry name" value="Glucose Oxidase, domain 3"/>
    <property type="match status" value="1"/>
</dbReference>
<evidence type="ECO:0000313" key="6">
    <source>
        <dbReference type="EMBL" id="MBH8566989.1"/>
    </source>
</evidence>
<dbReference type="PIRSF" id="PIRSF000137">
    <property type="entry name" value="Alcohol_oxidase"/>
    <property type="match status" value="1"/>
</dbReference>
<dbReference type="PANTHER" id="PTHR11552">
    <property type="entry name" value="GLUCOSE-METHANOL-CHOLINE GMC OXIDOREDUCTASE"/>
    <property type="match status" value="1"/>
</dbReference>
<sequence length="508" mass="55354">MSEFDFIVVGAGSAGSVLANRLSENPAVKVLVLEAGEAKITANVENPSAWPTLLGSEIDWDYTSVPQSGLNGRITHEPRGKLIGGSSTLYLMMHIRGHTADYDHWAYSGCPGWSYQDALPYFQKLENQEDDSSPWAGKGGPLNVINAKLHNPNPTSEAFINACLELGYPYTPDFNGPNMEGVGWHHVNIKDGKRHSMADAYLNPALARPNVALSSNSQATRLLFAGKRCHGVEYIQNGETKSAYVNHEVIVCAGALESPHLLLLSGIGNPSHLQEFNIPVIADVPGVGENFHNHVLTGVIYETSQPLPPPHLNLSESALFCKSEPGWIGPDLQLGFVHVPFDIIVGRNYPNAISILPGVVRPMSRGWIRLASDNPLDKPLVNPNYLSAKADVDRLIQAVKLARDIFATKAFSSWVTQELMPGKQVQSQEQLQEFVQQRGDSYHHQAGSCKMGLDDIAVVDLRLRVYGVEGLRVADASVMPVVPSGNCHTGVVMIAEKVSDLIKDEYGF</sequence>
<reference evidence="6 7" key="1">
    <citation type="journal article" date="2021" name="Int. J. Syst. Evol. Microbiol.">
        <title>Amazonocrinis nigriterrae gen. nov., sp. nov., Atlanticothrix silvestris gen. nov., sp. nov. and Dendronalium phyllosphericum gen. nov., sp. nov., nostocacean cyanobacteria from Brazilian environments.</title>
        <authorList>
            <person name="Alvarenga D.O."/>
            <person name="Andreote A.P.D."/>
            <person name="Branco L.H.Z."/>
            <person name="Delbaje E."/>
            <person name="Cruz R.B."/>
            <person name="Varani A.M."/>
            <person name="Fiore M.F."/>
        </authorList>
    </citation>
    <scope>NUCLEOTIDE SEQUENCE [LARGE SCALE GENOMIC DNA]</scope>
    <source>
        <strain evidence="6 7">CENA67</strain>
    </source>
</reference>
<name>A0A8J7LAS5_9NOST</name>
<comment type="similarity">
    <text evidence="2">Belongs to the GMC oxidoreductase family.</text>
</comment>
<evidence type="ECO:0000256" key="1">
    <source>
        <dbReference type="ARBA" id="ARBA00001974"/>
    </source>
</evidence>
<keyword evidence="7" id="KW-1185">Reference proteome</keyword>
<dbReference type="AlphaFoldDB" id="A0A8J7LAS5"/>
<dbReference type="InterPro" id="IPR036188">
    <property type="entry name" value="FAD/NAD-bd_sf"/>
</dbReference>
<dbReference type="GO" id="GO:0050660">
    <property type="term" value="F:flavin adenine dinucleotide binding"/>
    <property type="evidence" value="ECO:0007669"/>
    <property type="project" value="InterPro"/>
</dbReference>
<gene>
    <name evidence="6" type="ORF">I8748_33405</name>
</gene>
<dbReference type="RefSeq" id="WP_198128716.1">
    <property type="nucleotide sequence ID" value="NZ_JAECZC010000108.1"/>
</dbReference>
<dbReference type="Pfam" id="PF05199">
    <property type="entry name" value="GMC_oxred_C"/>
    <property type="match status" value="1"/>
</dbReference>
<dbReference type="InterPro" id="IPR000172">
    <property type="entry name" value="GMC_OxRdtase_N"/>
</dbReference>
<dbReference type="Proteomes" id="UP000632766">
    <property type="component" value="Unassembled WGS sequence"/>
</dbReference>
<keyword evidence="4" id="KW-0274">FAD</keyword>
<dbReference type="SUPFAM" id="SSF51905">
    <property type="entry name" value="FAD/NAD(P)-binding domain"/>
    <property type="match status" value="1"/>
</dbReference>
<evidence type="ECO:0000256" key="2">
    <source>
        <dbReference type="ARBA" id="ARBA00010790"/>
    </source>
</evidence>
<comment type="caution">
    <text evidence="6">The sequence shown here is derived from an EMBL/GenBank/DDBJ whole genome shotgun (WGS) entry which is preliminary data.</text>
</comment>
<evidence type="ECO:0000259" key="5">
    <source>
        <dbReference type="PROSITE" id="PS00624"/>
    </source>
</evidence>